<evidence type="ECO:0000256" key="1">
    <source>
        <dbReference type="ARBA" id="ARBA00022729"/>
    </source>
</evidence>
<keyword evidence="2" id="KW-0677">Repeat</keyword>
<feature type="domain" description="ASPIC/UnbV" evidence="4">
    <location>
        <begin position="544"/>
        <end position="610"/>
    </location>
</feature>
<dbReference type="SUPFAM" id="SSF69318">
    <property type="entry name" value="Integrin alpha N-terminal domain"/>
    <property type="match status" value="3"/>
</dbReference>
<dbReference type="EMBL" id="FNGV01000004">
    <property type="protein sequence ID" value="SDL98693.1"/>
    <property type="molecule type" value="Genomic_DNA"/>
</dbReference>
<evidence type="ECO:0000313" key="5">
    <source>
        <dbReference type="EMBL" id="SDL98693.1"/>
    </source>
</evidence>
<dbReference type="InterPro" id="IPR013519">
    <property type="entry name" value="Int_alpha_beta-p"/>
</dbReference>
<dbReference type="InterPro" id="IPR027039">
    <property type="entry name" value="Crtac1"/>
</dbReference>
<dbReference type="STRING" id="192904.SAMN04488514_10425"/>
<evidence type="ECO:0000256" key="3">
    <source>
        <dbReference type="ARBA" id="ARBA00023180"/>
    </source>
</evidence>
<keyword evidence="6" id="KW-1185">Reference proteome</keyword>
<organism evidence="5 6">
    <name type="scientific">Kriegella aquimaris</name>
    <dbReference type="NCBI Taxonomy" id="192904"/>
    <lineage>
        <taxon>Bacteria</taxon>
        <taxon>Pseudomonadati</taxon>
        <taxon>Bacteroidota</taxon>
        <taxon>Flavobacteriia</taxon>
        <taxon>Flavobacteriales</taxon>
        <taxon>Flavobacteriaceae</taxon>
        <taxon>Kriegella</taxon>
    </lineage>
</organism>
<evidence type="ECO:0000256" key="2">
    <source>
        <dbReference type="ARBA" id="ARBA00022737"/>
    </source>
</evidence>
<reference evidence="5 6" key="1">
    <citation type="submission" date="2016-10" db="EMBL/GenBank/DDBJ databases">
        <authorList>
            <person name="de Groot N.N."/>
        </authorList>
    </citation>
    <scope>NUCLEOTIDE SEQUENCE [LARGE SCALE GENOMIC DNA]</scope>
    <source>
        <strain evidence="5 6">DSM 19886</strain>
    </source>
</reference>
<evidence type="ECO:0000259" key="4">
    <source>
        <dbReference type="Pfam" id="PF07593"/>
    </source>
</evidence>
<protein>
    <submittedName>
        <fullName evidence="5">Repeat domain-containing protein</fullName>
    </submittedName>
</protein>
<keyword evidence="3" id="KW-0325">Glycoprotein</keyword>
<dbReference type="PANTHER" id="PTHR16026:SF0">
    <property type="entry name" value="CARTILAGE ACIDIC PROTEIN 1"/>
    <property type="match status" value="1"/>
</dbReference>
<accession>A0A1G9PJH2</accession>
<dbReference type="AlphaFoldDB" id="A0A1G9PJH2"/>
<dbReference type="PROSITE" id="PS51257">
    <property type="entry name" value="PROKAR_LIPOPROTEIN"/>
    <property type="match status" value="1"/>
</dbReference>
<dbReference type="RefSeq" id="WP_176801369.1">
    <property type="nucleotide sequence ID" value="NZ_FNGV01000004.1"/>
</dbReference>
<dbReference type="PANTHER" id="PTHR16026">
    <property type="entry name" value="CARTILAGE ACIDIC PROTEIN 1"/>
    <property type="match status" value="1"/>
</dbReference>
<proteinExistence type="predicted"/>
<dbReference type="Pfam" id="PF07593">
    <property type="entry name" value="UnbV_ASPIC"/>
    <property type="match status" value="1"/>
</dbReference>
<gene>
    <name evidence="5" type="ORF">SAMN04488514_10425</name>
</gene>
<sequence>MKKVYFLFTFLLLTLIGCQKEYKLSGLDPEGEALFTKLENSETGIDFSNMLDENVAFNGIQYEYFYNGSGLAVVDFNNDGLKDIFFVSALKQHKLFLNKGNLQFIDASNLTGILLHQKFSGGITVVDINNDGWMDIYISNSGKYKDPEKRKNKLYVNMGAENESRIPTFSEQSAKYGLDLADCSTQATFFDYDKDGDLDMFLLNHNPSSYPSDKSLAELITMDGGISNDRLLRNDNNRFTDVSKEAGIVQNRLGYGLGIAVGDVNNDGWPDMYVANDFTGKDFFYINNKNGTFSDRILEATKHISFFAMGNDMADINNDGWLDMMTVDMMGESNYDIKTSMSGMNPQRFHETVALGLHHQYMYNTLQLNSGYLNENNVPIFSDIAQLSGVSKTDWSWAPLFFDMDNDGLKDLFVSNGIKRDFRNNDFVNYVNKKQDSIRQNKKFDAEKYIGDLLNKMPTRKKENFFFRNQGNLNFAKMNEVWGDGEETSSNGAVYADLDNDGDLEIIVNNTDDPAFILKNNSRELGLGHYLSLQFNGPKNNRDGVGTRVIVTTDDSRQIQEHYFTRGFMSAMSRELHFGVGAAKTATVEVIWPDDKHQILTDVSVDQLLTLEYDKSEINKSKQNEPSKTRLFKKNRVAGIDYVHKENAFDDFQRESLLPHKMSNEGPAMAIGDVNGDGLEDMYIGGALESSGLLYVQNSSGGFAPSNDDLMQGTIGYEDVAAEFFDADGDGDLDLYVVSGGNEYNQGSPNLNDRLYVNDGKGEFSYTSETLPNIAISGSCVKSADYDNDGDIDLFIGGRQVPGKYPAPAQSYLLRNNSKNGKIVFDVVTGGVFDDWKNLGMVTDALWVDLNKDDYLDLVVTGEWMPIRIFESEGGRDFIEKTEDYGLKNTNGWWYSLAADDFDQDGDIDIVAGNLGLNYKYRASAEAPFEVYADDFDDTGSNDIVLGYYDETKLVPVRGRQCSSQQMPFIKEKFPTYDAFGKAEIGDIFDENQLKKSVHQSAYTFATTFFENSNEGFKKHVLDNRAQFSSVNDILVDDFDGDGYKDLLLAGNLYASEVETPRNDASYGLLMTGDGRGGFHAMTAGESGVMVQGDVKYIRPVNINGVKSIVFAKNNDALEVLTLSSGQ</sequence>
<dbReference type="Pfam" id="PF13517">
    <property type="entry name" value="FG-GAP_3"/>
    <property type="match status" value="4"/>
</dbReference>
<dbReference type="Gene3D" id="2.130.10.130">
    <property type="entry name" value="Integrin alpha, N-terminal"/>
    <property type="match status" value="3"/>
</dbReference>
<dbReference type="InterPro" id="IPR013517">
    <property type="entry name" value="FG-GAP"/>
</dbReference>
<dbReference type="InterPro" id="IPR028994">
    <property type="entry name" value="Integrin_alpha_N"/>
</dbReference>
<evidence type="ECO:0000313" key="6">
    <source>
        <dbReference type="Proteomes" id="UP000199440"/>
    </source>
</evidence>
<dbReference type="InterPro" id="IPR011519">
    <property type="entry name" value="UnbV_ASPIC"/>
</dbReference>
<dbReference type="Proteomes" id="UP000199440">
    <property type="component" value="Unassembled WGS sequence"/>
</dbReference>
<dbReference type="SMART" id="SM00191">
    <property type="entry name" value="Int_alpha"/>
    <property type="match status" value="4"/>
</dbReference>
<keyword evidence="1" id="KW-0732">Signal</keyword>
<name>A0A1G9PJH2_9FLAO</name>